<dbReference type="AlphaFoldDB" id="A0A1N7K8W8"/>
<dbReference type="STRING" id="713588.SAMN05421789_10375"/>
<evidence type="ECO:0000313" key="2">
    <source>
        <dbReference type="EMBL" id="SIS58029.1"/>
    </source>
</evidence>
<keyword evidence="3" id="KW-1185">Reference proteome</keyword>
<evidence type="ECO:0000313" key="3">
    <source>
        <dbReference type="Proteomes" id="UP000185839"/>
    </source>
</evidence>
<reference evidence="3" key="1">
    <citation type="submission" date="2017-01" db="EMBL/GenBank/DDBJ databases">
        <authorList>
            <person name="Varghese N."/>
            <person name="Submissions S."/>
        </authorList>
    </citation>
    <scope>NUCLEOTIDE SEQUENCE [LARGE SCALE GENOMIC DNA]</scope>
    <source>
        <strain evidence="3">DSM 23145</strain>
    </source>
</reference>
<feature type="region of interest" description="Disordered" evidence="1">
    <location>
        <begin position="1"/>
        <end position="96"/>
    </location>
</feature>
<dbReference type="EMBL" id="FTOI01000003">
    <property type="protein sequence ID" value="SIS58029.1"/>
    <property type="molecule type" value="Genomic_DNA"/>
</dbReference>
<accession>A0A1N7K8W8</accession>
<protein>
    <submittedName>
        <fullName evidence="2">Uncharacterized protein</fullName>
    </submittedName>
</protein>
<name>A0A1N7K8W8_9FLAO</name>
<proteinExistence type="predicted"/>
<dbReference type="OrthoDB" id="1274607at2"/>
<sequence>MSTEDKDQEQERKLEEMDYSPNEDIFAKGEQIPLDGDGNPITNENQNDGMPYGLDIPGSEDDDNFEQINSQIPTEDESLHTEDIIKDDLEENDDDI</sequence>
<dbReference type="RefSeq" id="WP_076385617.1">
    <property type="nucleotide sequence ID" value="NZ_FTOI01000003.1"/>
</dbReference>
<feature type="compositionally biased region" description="Basic and acidic residues" evidence="1">
    <location>
        <begin position="77"/>
        <end position="87"/>
    </location>
</feature>
<dbReference type="Proteomes" id="UP000185839">
    <property type="component" value="Unassembled WGS sequence"/>
</dbReference>
<evidence type="ECO:0000256" key="1">
    <source>
        <dbReference type="SAM" id="MobiDB-lite"/>
    </source>
</evidence>
<gene>
    <name evidence="2" type="ORF">SAMN05421789_10375</name>
</gene>
<organism evidence="2 3">
    <name type="scientific">Kaistella chaponensis</name>
    <dbReference type="NCBI Taxonomy" id="713588"/>
    <lineage>
        <taxon>Bacteria</taxon>
        <taxon>Pseudomonadati</taxon>
        <taxon>Bacteroidota</taxon>
        <taxon>Flavobacteriia</taxon>
        <taxon>Flavobacteriales</taxon>
        <taxon>Weeksellaceae</taxon>
        <taxon>Chryseobacterium group</taxon>
        <taxon>Kaistella</taxon>
    </lineage>
</organism>